<dbReference type="PANTHER" id="PTHR30163:SF8">
    <property type="entry name" value="LYTIC MUREIN TRANSGLYCOSYLASE"/>
    <property type="match status" value="1"/>
</dbReference>
<dbReference type="CDD" id="cd13399">
    <property type="entry name" value="Slt35-like"/>
    <property type="match status" value="1"/>
</dbReference>
<proteinExistence type="predicted"/>
<comment type="caution">
    <text evidence="3">The sequence shown here is derived from an EMBL/GenBank/DDBJ whole genome shotgun (WGS) entry which is preliminary data.</text>
</comment>
<dbReference type="Pfam" id="PF01471">
    <property type="entry name" value="PG_binding_1"/>
    <property type="match status" value="1"/>
</dbReference>
<name>A0A316G3S8_9RHOB</name>
<dbReference type="Gene3D" id="1.10.530.10">
    <property type="match status" value="1"/>
</dbReference>
<dbReference type="OrthoDB" id="9808544at2"/>
<sequence>MTGWTRRTILAAGAATTLTGCMPSFGGSIEGVGASGPSTDPDFRPQPNADYDAWVAAFRSRALAQGITQDTLERGFRGQGFLPGVIDRDRNQTEFRRSTEDYLALVASDEDLALGRTRVGPQRATLAAIEAQSGVDADVIAAIWGLETRFGTRLGDIPVISATSTLAWEGRRGRFFEAQLIAALRILQSGDTTTDRMLGSWAGAMGHTQFMPTVYEEYAVDFTGDGRRDIWGTDPSDALASTAEYLRRAGWRTGQPWGLEVVLPSGFNMAATGRDSRRSVTDWAAAGVRPARGGNLPDAGAAAILAPGGAGAPAWIVYHNFTMILRYNPSNNYGIGVGYMSDRLAGGRPLSQGWGPDETGLTQAERRELQALLNRAGYDVGTPDGVVGRRTEAAISAWQSARGVTVDGRPSPAVLAALRRG</sequence>
<dbReference type="InterPro" id="IPR002477">
    <property type="entry name" value="Peptidoglycan-bd-like"/>
</dbReference>
<dbReference type="SUPFAM" id="SSF47090">
    <property type="entry name" value="PGBD-like"/>
    <property type="match status" value="1"/>
</dbReference>
<dbReference type="NCBIfam" id="TIGR02283">
    <property type="entry name" value="MltB_2"/>
    <property type="match status" value="1"/>
</dbReference>
<dbReference type="GO" id="GO:0009253">
    <property type="term" value="P:peptidoglycan catabolic process"/>
    <property type="evidence" value="ECO:0007669"/>
    <property type="project" value="TreeGrafter"/>
</dbReference>
<organism evidence="3 4">
    <name type="scientific">Roseicyclus mahoneyensis</name>
    <dbReference type="NCBI Taxonomy" id="164332"/>
    <lineage>
        <taxon>Bacteria</taxon>
        <taxon>Pseudomonadati</taxon>
        <taxon>Pseudomonadota</taxon>
        <taxon>Alphaproteobacteria</taxon>
        <taxon>Rhodobacterales</taxon>
        <taxon>Roseobacteraceae</taxon>
        <taxon>Roseicyclus</taxon>
    </lineage>
</organism>
<dbReference type="RefSeq" id="WP_109670997.1">
    <property type="nucleotide sequence ID" value="NZ_QGGW01000016.1"/>
</dbReference>
<dbReference type="Gene3D" id="1.10.8.350">
    <property type="entry name" value="Bacterial muramidase"/>
    <property type="match status" value="1"/>
</dbReference>
<dbReference type="Pfam" id="PF13406">
    <property type="entry name" value="SLT_2"/>
    <property type="match status" value="1"/>
</dbReference>
<dbReference type="InterPro" id="IPR043426">
    <property type="entry name" value="MltB-like"/>
</dbReference>
<keyword evidence="4" id="KW-1185">Reference proteome</keyword>
<dbReference type="GO" id="GO:0008933">
    <property type="term" value="F:peptidoglycan lytic transglycosylase activity"/>
    <property type="evidence" value="ECO:0007669"/>
    <property type="project" value="TreeGrafter"/>
</dbReference>
<evidence type="ECO:0000259" key="1">
    <source>
        <dbReference type="Pfam" id="PF01471"/>
    </source>
</evidence>
<dbReference type="EMBL" id="QGGW01000016">
    <property type="protein sequence ID" value="PWK55591.1"/>
    <property type="molecule type" value="Genomic_DNA"/>
</dbReference>
<evidence type="ECO:0000313" key="3">
    <source>
        <dbReference type="EMBL" id="PWK55591.1"/>
    </source>
</evidence>
<dbReference type="InterPro" id="IPR036366">
    <property type="entry name" value="PGBDSf"/>
</dbReference>
<gene>
    <name evidence="3" type="ORF">C7455_11625</name>
</gene>
<dbReference type="PROSITE" id="PS51318">
    <property type="entry name" value="TAT"/>
    <property type="match status" value="1"/>
</dbReference>
<dbReference type="InterPro" id="IPR011970">
    <property type="entry name" value="MltB_2"/>
</dbReference>
<dbReference type="Gene3D" id="1.10.101.10">
    <property type="entry name" value="PGBD-like superfamily/PGBD"/>
    <property type="match status" value="1"/>
</dbReference>
<evidence type="ECO:0000313" key="4">
    <source>
        <dbReference type="Proteomes" id="UP000245708"/>
    </source>
</evidence>
<dbReference type="InterPro" id="IPR036365">
    <property type="entry name" value="PGBD-like_sf"/>
</dbReference>
<feature type="domain" description="Transglycosylase SLT" evidence="2">
    <location>
        <begin position="52"/>
        <end position="342"/>
    </location>
</feature>
<reference evidence="3 4" key="1">
    <citation type="submission" date="2018-05" db="EMBL/GenBank/DDBJ databases">
        <title>Genomic Encyclopedia of Type Strains, Phase IV (KMG-IV): sequencing the most valuable type-strain genomes for metagenomic binning, comparative biology and taxonomic classification.</title>
        <authorList>
            <person name="Goeker M."/>
        </authorList>
    </citation>
    <scope>NUCLEOTIDE SEQUENCE [LARGE SCALE GENOMIC DNA]</scope>
    <source>
        <strain evidence="3 4">DSM 16097</strain>
    </source>
</reference>
<dbReference type="SUPFAM" id="SSF53955">
    <property type="entry name" value="Lysozyme-like"/>
    <property type="match status" value="1"/>
</dbReference>
<dbReference type="PROSITE" id="PS51257">
    <property type="entry name" value="PROKAR_LIPOPROTEIN"/>
    <property type="match status" value="1"/>
</dbReference>
<dbReference type="Proteomes" id="UP000245708">
    <property type="component" value="Unassembled WGS sequence"/>
</dbReference>
<feature type="domain" description="Peptidoglycan binding-like" evidence="1">
    <location>
        <begin position="363"/>
        <end position="418"/>
    </location>
</feature>
<protein>
    <submittedName>
        <fullName evidence="3">Lytic murein transglycosylase</fullName>
    </submittedName>
</protein>
<accession>A0A316G3S8</accession>
<dbReference type="FunFam" id="1.10.8.350:FF:000001">
    <property type="entry name" value="Lytic murein transglycosylase B"/>
    <property type="match status" value="1"/>
</dbReference>
<dbReference type="PANTHER" id="PTHR30163">
    <property type="entry name" value="MEMBRANE-BOUND LYTIC MUREIN TRANSGLYCOSYLASE B"/>
    <property type="match status" value="1"/>
</dbReference>
<evidence type="ECO:0000259" key="2">
    <source>
        <dbReference type="Pfam" id="PF13406"/>
    </source>
</evidence>
<dbReference type="InterPro" id="IPR031304">
    <property type="entry name" value="SLT_2"/>
</dbReference>
<dbReference type="AlphaFoldDB" id="A0A316G3S8"/>
<dbReference type="InterPro" id="IPR006311">
    <property type="entry name" value="TAT_signal"/>
</dbReference>
<dbReference type="InterPro" id="IPR023346">
    <property type="entry name" value="Lysozyme-like_dom_sf"/>
</dbReference>